<dbReference type="Proteomes" id="UP001349994">
    <property type="component" value="Unassembled WGS sequence"/>
</dbReference>
<dbReference type="InterPro" id="IPR009057">
    <property type="entry name" value="Homeodomain-like_sf"/>
</dbReference>
<evidence type="ECO:0000259" key="1">
    <source>
        <dbReference type="Pfam" id="PF14278"/>
    </source>
</evidence>
<name>A0ABU6IG88_9ACTN</name>
<sequence length="200" mass="23572">MEKQVETRLRFTEALNQLMREESLDRAKVSHLCDLAGLSRATFYDYFHDIFDVAVWYWDYLMEQSLYRMGLDQSCYDGHLRKFELLLENKEFFVNAFKSTNYNSVCEHGGRTSKHHIIDQAEKNAGRHLTDWELLEIEFYNTGAQYMTRNWVRGGMSRSAEEMTQLFQNFTPAFLVNMLEPSQAISEGSLRDSHKQRSHS</sequence>
<comment type="caution">
    <text evidence="2">The sequence shown here is derived from an EMBL/GenBank/DDBJ whole genome shotgun (WGS) entry which is preliminary data.</text>
</comment>
<dbReference type="EMBL" id="JAYMFF010000003">
    <property type="protein sequence ID" value="MEC4175417.1"/>
    <property type="molecule type" value="Genomic_DNA"/>
</dbReference>
<evidence type="ECO:0000313" key="3">
    <source>
        <dbReference type="Proteomes" id="UP001349994"/>
    </source>
</evidence>
<dbReference type="SUPFAM" id="SSF46689">
    <property type="entry name" value="Homeodomain-like"/>
    <property type="match status" value="1"/>
</dbReference>
<dbReference type="InterPro" id="IPR039532">
    <property type="entry name" value="TetR_C_Firmicutes"/>
</dbReference>
<dbReference type="RefSeq" id="WP_326423958.1">
    <property type="nucleotide sequence ID" value="NZ_JAYMFF010000003.1"/>
</dbReference>
<protein>
    <submittedName>
        <fullName evidence="2">TetR/AcrR family transcriptional regulator</fullName>
    </submittedName>
</protein>
<gene>
    <name evidence="2" type="ORF">VIN30_03015</name>
</gene>
<evidence type="ECO:0000313" key="2">
    <source>
        <dbReference type="EMBL" id="MEC4175417.1"/>
    </source>
</evidence>
<keyword evidence="3" id="KW-1185">Reference proteome</keyword>
<reference evidence="2 3" key="1">
    <citation type="submission" date="2024-01" db="EMBL/GenBank/DDBJ databases">
        <title>novel species in genus Adlercreutzia.</title>
        <authorList>
            <person name="Liu X."/>
        </authorList>
    </citation>
    <scope>NUCLEOTIDE SEQUENCE [LARGE SCALE GENOMIC DNA]</scope>
    <source>
        <strain evidence="2 3">R7</strain>
    </source>
</reference>
<organism evidence="2 3">
    <name type="scientific">Adlercreutzia wanghongyangiae</name>
    <dbReference type="NCBI Taxonomy" id="3111451"/>
    <lineage>
        <taxon>Bacteria</taxon>
        <taxon>Bacillati</taxon>
        <taxon>Actinomycetota</taxon>
        <taxon>Coriobacteriia</taxon>
        <taxon>Eggerthellales</taxon>
        <taxon>Eggerthellaceae</taxon>
        <taxon>Adlercreutzia</taxon>
    </lineage>
</organism>
<feature type="domain" description="Transcriptional regulator TetR C-terminal Firmicutes type" evidence="1">
    <location>
        <begin position="76"/>
        <end position="170"/>
    </location>
</feature>
<dbReference type="Pfam" id="PF14278">
    <property type="entry name" value="TetR_C_8"/>
    <property type="match status" value="1"/>
</dbReference>
<accession>A0ABU6IG88</accession>
<proteinExistence type="predicted"/>
<dbReference type="Gene3D" id="1.10.357.10">
    <property type="entry name" value="Tetracycline Repressor, domain 2"/>
    <property type="match status" value="1"/>
</dbReference>